<dbReference type="SUPFAM" id="SSF52025">
    <property type="entry name" value="PA domain"/>
    <property type="match status" value="1"/>
</dbReference>
<comment type="caution">
    <text evidence="4">The sequence shown here is derived from an EMBL/GenBank/DDBJ whole genome shotgun (WGS) entry which is preliminary data.</text>
</comment>
<proteinExistence type="predicted"/>
<dbReference type="InterPro" id="IPR046450">
    <property type="entry name" value="PA_dom_sf"/>
</dbReference>
<dbReference type="RefSeq" id="XP_058346245.1">
    <property type="nucleotide sequence ID" value="XM_058483156.1"/>
</dbReference>
<evidence type="ECO:0000256" key="1">
    <source>
        <dbReference type="ARBA" id="ARBA00022729"/>
    </source>
</evidence>
<evidence type="ECO:0000256" key="2">
    <source>
        <dbReference type="ARBA" id="ARBA00023180"/>
    </source>
</evidence>
<dbReference type="InterPro" id="IPR003137">
    <property type="entry name" value="PA_domain"/>
</dbReference>
<dbReference type="PANTHER" id="PTHR22702">
    <property type="entry name" value="PROTEASE-ASSOCIATED DOMAIN-CONTAINING PROTEIN"/>
    <property type="match status" value="1"/>
</dbReference>
<evidence type="ECO:0000313" key="5">
    <source>
        <dbReference type="Proteomes" id="UP001234581"/>
    </source>
</evidence>
<keyword evidence="5" id="KW-1185">Reference proteome</keyword>
<gene>
    <name evidence="4" type="ORF">O0I10_003082</name>
</gene>
<accession>A0AAD7V977</accession>
<dbReference type="Proteomes" id="UP001234581">
    <property type="component" value="Unassembled WGS sequence"/>
</dbReference>
<reference evidence="4 5" key="1">
    <citation type="submission" date="2023-03" db="EMBL/GenBank/DDBJ databases">
        <title>Genome sequence of Lichtheimia ornata CBS 291.66.</title>
        <authorList>
            <person name="Mohabir J.T."/>
            <person name="Shea T.P."/>
            <person name="Kurbessoian T."/>
            <person name="Berby B."/>
            <person name="Fontaine J."/>
            <person name="Livny J."/>
            <person name="Gnirke A."/>
            <person name="Stajich J.E."/>
            <person name="Cuomo C.A."/>
        </authorList>
    </citation>
    <scope>NUCLEOTIDE SEQUENCE [LARGE SCALE GENOMIC DNA]</scope>
    <source>
        <strain evidence="4">CBS 291.66</strain>
    </source>
</reference>
<protein>
    <recommendedName>
        <fullName evidence="3">PA domain-containing protein</fullName>
    </recommendedName>
</protein>
<dbReference type="CDD" id="cd04818">
    <property type="entry name" value="PA_subtilisin_1"/>
    <property type="match status" value="1"/>
</dbReference>
<dbReference type="GeneID" id="83210495"/>
<keyword evidence="2" id="KW-0325">Glycoprotein</keyword>
<feature type="domain" description="PA" evidence="3">
    <location>
        <begin position="81"/>
        <end position="163"/>
    </location>
</feature>
<evidence type="ECO:0000313" key="4">
    <source>
        <dbReference type="EMBL" id="KAJ8661332.1"/>
    </source>
</evidence>
<dbReference type="AlphaFoldDB" id="A0AAD7V977"/>
<dbReference type="PANTHER" id="PTHR22702:SF1">
    <property type="entry name" value="PROTEASE-ASSOCIATED DOMAIN-CONTAINING PROTEIN 1"/>
    <property type="match status" value="1"/>
</dbReference>
<dbReference type="EMBL" id="JARTCD010000009">
    <property type="protein sequence ID" value="KAJ8661332.1"/>
    <property type="molecule type" value="Genomic_DNA"/>
</dbReference>
<evidence type="ECO:0000259" key="3">
    <source>
        <dbReference type="Pfam" id="PF02225"/>
    </source>
</evidence>
<sequence>MVPMKEMEEYLQDEALDLDVPAGHRTTKWSHRHVVEMRLQGSSSSHMFAGVESAFGPSFSDAELHNEQAVIFLYQDDERLLGCNPYTDEDKRLIKGRVLIVSRGSCTFSSKALWAQDAGATAVVFVNNEPTSGAFRALTAEMDADTNHIYIPSMTLSLEDGIELASLLSDTELRMDFVKPFDSMLLPLSFKEPVRLLLQQVPVHNFVILHNNNNH</sequence>
<keyword evidence="1" id="KW-0732">Signal</keyword>
<dbReference type="Pfam" id="PF02225">
    <property type="entry name" value="PA"/>
    <property type="match status" value="1"/>
</dbReference>
<dbReference type="Gene3D" id="3.50.30.30">
    <property type="match status" value="1"/>
</dbReference>
<name>A0AAD7V977_9FUNG</name>
<organism evidence="4 5">
    <name type="scientific">Lichtheimia ornata</name>
    <dbReference type="NCBI Taxonomy" id="688661"/>
    <lineage>
        <taxon>Eukaryota</taxon>
        <taxon>Fungi</taxon>
        <taxon>Fungi incertae sedis</taxon>
        <taxon>Mucoromycota</taxon>
        <taxon>Mucoromycotina</taxon>
        <taxon>Mucoromycetes</taxon>
        <taxon>Mucorales</taxon>
        <taxon>Lichtheimiaceae</taxon>
        <taxon>Lichtheimia</taxon>
    </lineage>
</organism>